<gene>
    <name evidence="8" type="ORF">AWE51_05815</name>
</gene>
<comment type="caution">
    <text evidence="8">The sequence shown here is derived from an EMBL/GenBank/DDBJ whole genome shotgun (WGS) entry which is preliminary data.</text>
</comment>
<dbReference type="Pfam" id="PF14322">
    <property type="entry name" value="SusD-like_3"/>
    <property type="match status" value="1"/>
</dbReference>
<accession>A0A162FAV6</accession>
<evidence type="ECO:0000256" key="4">
    <source>
        <dbReference type="ARBA" id="ARBA00023136"/>
    </source>
</evidence>
<organism evidence="8 9">
    <name type="scientific">Aquimarina aggregata</name>
    <dbReference type="NCBI Taxonomy" id="1642818"/>
    <lineage>
        <taxon>Bacteria</taxon>
        <taxon>Pseudomonadati</taxon>
        <taxon>Bacteroidota</taxon>
        <taxon>Flavobacteriia</taxon>
        <taxon>Flavobacteriales</taxon>
        <taxon>Flavobacteriaceae</taxon>
        <taxon>Aquimarina</taxon>
    </lineage>
</organism>
<dbReference type="Gene3D" id="1.25.40.390">
    <property type="match status" value="1"/>
</dbReference>
<proteinExistence type="inferred from homology"/>
<reference evidence="8 9" key="1">
    <citation type="submission" date="2016-01" db="EMBL/GenBank/DDBJ databases">
        <title>The draft genome sequence of Aquimarina sp. RZW4-3-2.</title>
        <authorList>
            <person name="Wang Y."/>
        </authorList>
    </citation>
    <scope>NUCLEOTIDE SEQUENCE [LARGE SCALE GENOMIC DNA]</scope>
    <source>
        <strain evidence="8 9">RZW4-3-2</strain>
    </source>
</reference>
<feature type="domain" description="SusD-like N-terminal" evidence="7">
    <location>
        <begin position="75"/>
        <end position="226"/>
    </location>
</feature>
<evidence type="ECO:0000256" key="2">
    <source>
        <dbReference type="ARBA" id="ARBA00006275"/>
    </source>
</evidence>
<comment type="subcellular location">
    <subcellularLocation>
        <location evidence="1">Cell outer membrane</location>
    </subcellularLocation>
</comment>
<keyword evidence="4" id="KW-0472">Membrane</keyword>
<dbReference type="Pfam" id="PF07980">
    <property type="entry name" value="SusD_RagB"/>
    <property type="match status" value="1"/>
</dbReference>
<feature type="domain" description="RagB/SusD" evidence="6">
    <location>
        <begin position="377"/>
        <end position="576"/>
    </location>
</feature>
<keyword evidence="5" id="KW-0998">Cell outer membrane</keyword>
<dbReference type="InterPro" id="IPR011990">
    <property type="entry name" value="TPR-like_helical_dom_sf"/>
</dbReference>
<keyword evidence="9" id="KW-1185">Reference proteome</keyword>
<dbReference type="InterPro" id="IPR012944">
    <property type="entry name" value="SusD_RagB_dom"/>
</dbReference>
<comment type="similarity">
    <text evidence="2">Belongs to the SusD family.</text>
</comment>
<dbReference type="GO" id="GO:0009279">
    <property type="term" value="C:cell outer membrane"/>
    <property type="evidence" value="ECO:0007669"/>
    <property type="project" value="UniProtKB-SubCell"/>
</dbReference>
<sequence>MKIKKQLKKILITLSIILVVSGCGEEALEVDNPNAITEDTFWRTTEHFNSALNTVYAALQFQGISGSGLQFEMLLGDEAGTEDFYRQIEFAKIDFSDVSEQVVDKWNELYIGIFRANQVLSQLQINGGVFQDADQKQSIEAQARFLRAFYYFQIAHTYGGGVIRIDVPQNSEDFSAPFSSIEEVTNQVILPDLMFAKSNLPQAWPDSQKGRVTWGAATALLGKVHLYNKDWNLAATQFREVIDSNIYSLTPNNLDNFSHLTEFNSESILETPYSIEFNPGADGSVVDDNSFETGAEANAIARSMGQLQFGAFNVVLPTYYLHELFVRDEIDPTNPINDINTQSKRMGASIVPINGDELYYGLPIGEKPGWVFGQSSYAKKYSNWYHLSNEDGNNRSDINFRHIRLADIFLMYAEAVLEANGDVDTAIEFIDRVRRRAGVITLRQYIDNDGGIPEFHISEQVRSRPRSFASLSVESVRTHLRRVERPLELCFEGHRWKDLVRWGIVQNVLNELLQDELWRLDPTNFAALDVAGAGVAPLFIREKVRPDFGQASQNYNATLHDYFPIPATELQTNDQIGN</sequence>
<dbReference type="OrthoDB" id="5694214at2"/>
<dbReference type="EMBL" id="LQRT01000013">
    <property type="protein sequence ID" value="KZS40466.1"/>
    <property type="molecule type" value="Genomic_DNA"/>
</dbReference>
<evidence type="ECO:0000256" key="3">
    <source>
        <dbReference type="ARBA" id="ARBA00022729"/>
    </source>
</evidence>
<evidence type="ECO:0000256" key="1">
    <source>
        <dbReference type="ARBA" id="ARBA00004442"/>
    </source>
</evidence>
<dbReference type="RefSeq" id="WP_066314026.1">
    <property type="nucleotide sequence ID" value="NZ_LQRT01000013.1"/>
</dbReference>
<evidence type="ECO:0000256" key="5">
    <source>
        <dbReference type="ARBA" id="ARBA00023237"/>
    </source>
</evidence>
<evidence type="ECO:0000313" key="9">
    <source>
        <dbReference type="Proteomes" id="UP000076715"/>
    </source>
</evidence>
<dbReference type="SUPFAM" id="SSF48452">
    <property type="entry name" value="TPR-like"/>
    <property type="match status" value="1"/>
</dbReference>
<protein>
    <submittedName>
        <fullName evidence="8">Carbohydrate-binding protein SusD</fullName>
    </submittedName>
</protein>
<evidence type="ECO:0000259" key="6">
    <source>
        <dbReference type="Pfam" id="PF07980"/>
    </source>
</evidence>
<dbReference type="STRING" id="1642818.AWE51_05815"/>
<dbReference type="Proteomes" id="UP000076715">
    <property type="component" value="Unassembled WGS sequence"/>
</dbReference>
<keyword evidence="3" id="KW-0732">Signal</keyword>
<dbReference type="PROSITE" id="PS51257">
    <property type="entry name" value="PROKAR_LIPOPROTEIN"/>
    <property type="match status" value="1"/>
</dbReference>
<evidence type="ECO:0000259" key="7">
    <source>
        <dbReference type="Pfam" id="PF14322"/>
    </source>
</evidence>
<name>A0A162FAV6_9FLAO</name>
<dbReference type="AlphaFoldDB" id="A0A162FAV6"/>
<dbReference type="InterPro" id="IPR033985">
    <property type="entry name" value="SusD-like_N"/>
</dbReference>
<evidence type="ECO:0000313" key="8">
    <source>
        <dbReference type="EMBL" id="KZS40466.1"/>
    </source>
</evidence>